<protein>
    <submittedName>
        <fullName evidence="1">Uncharacterized protein</fullName>
    </submittedName>
</protein>
<dbReference type="eggNOG" id="ENOG502ZK1K">
    <property type="taxonomic scope" value="Bacteria"/>
</dbReference>
<reference evidence="1 2" key="1">
    <citation type="submission" date="2006-02" db="EMBL/GenBank/DDBJ databases">
        <authorList>
            <person name="Amann R."/>
            <person name="Ferriera S."/>
            <person name="Johnson J."/>
            <person name="Kravitz S."/>
            <person name="Halpern A."/>
            <person name="Remington K."/>
            <person name="Beeson K."/>
            <person name="Tran B."/>
            <person name="Rogers Y.-H."/>
            <person name="Friedman R."/>
            <person name="Venter J.C."/>
        </authorList>
    </citation>
    <scope>NUCLEOTIDE SEQUENCE [LARGE SCALE GENOMIC DNA]</scope>
    <source>
        <strain evidence="1 2">DSM 3645</strain>
    </source>
</reference>
<sequence length="104" mass="11904">MIDICKTNRATDESEFIPICSAEQYQKLWRPAISKLNLPMLAALPALEIALEFKTQFLSEVETLKMWAISQNETPYVQMLLEAIELIQTTLDSTDLDEYEISFG</sequence>
<accession>A3ZX21</accession>
<proteinExistence type="predicted"/>
<name>A3ZX21_9BACT</name>
<dbReference type="HOGENOM" id="CLU_2244732_0_0_0"/>
<evidence type="ECO:0000313" key="1">
    <source>
        <dbReference type="EMBL" id="EAQ78898.1"/>
    </source>
</evidence>
<evidence type="ECO:0000313" key="2">
    <source>
        <dbReference type="Proteomes" id="UP000004358"/>
    </source>
</evidence>
<comment type="caution">
    <text evidence="1">The sequence shown here is derived from an EMBL/GenBank/DDBJ whole genome shotgun (WGS) entry which is preliminary data.</text>
</comment>
<organism evidence="1 2">
    <name type="scientific">Blastopirellula marina DSM 3645</name>
    <dbReference type="NCBI Taxonomy" id="314230"/>
    <lineage>
        <taxon>Bacteria</taxon>
        <taxon>Pseudomonadati</taxon>
        <taxon>Planctomycetota</taxon>
        <taxon>Planctomycetia</taxon>
        <taxon>Pirellulales</taxon>
        <taxon>Pirellulaceae</taxon>
        <taxon>Blastopirellula</taxon>
    </lineage>
</organism>
<dbReference type="AlphaFoldDB" id="A3ZX21"/>
<gene>
    <name evidence="1" type="ORF">DSM3645_27498</name>
</gene>
<dbReference type="STRING" id="314230.DSM3645_27498"/>
<dbReference type="RefSeq" id="WP_002653392.1">
    <property type="nucleotide sequence ID" value="NZ_CH672376.1"/>
</dbReference>
<dbReference type="Proteomes" id="UP000004358">
    <property type="component" value="Unassembled WGS sequence"/>
</dbReference>
<dbReference type="EMBL" id="AANZ01000017">
    <property type="protein sequence ID" value="EAQ78898.1"/>
    <property type="molecule type" value="Genomic_DNA"/>
</dbReference>